<reference evidence="4" key="1">
    <citation type="journal article" date="2019" name="Int. J. Syst. Evol. Microbiol.">
        <title>The Global Catalogue of Microorganisms (GCM) 10K type strain sequencing project: providing services to taxonomists for standard genome sequencing and annotation.</title>
        <authorList>
            <consortium name="The Broad Institute Genomics Platform"/>
            <consortium name="The Broad Institute Genome Sequencing Center for Infectious Disease"/>
            <person name="Wu L."/>
            <person name="Ma J."/>
        </authorList>
    </citation>
    <scope>NUCLEOTIDE SEQUENCE [LARGE SCALE GENOMIC DNA]</scope>
    <source>
        <strain evidence="4">KCTC 52487</strain>
    </source>
</reference>
<dbReference type="Gene3D" id="1.25.40.10">
    <property type="entry name" value="Tetratricopeptide repeat domain"/>
    <property type="match status" value="1"/>
</dbReference>
<dbReference type="PIRSF" id="PIRSF035836">
    <property type="entry name" value="UCP035836"/>
    <property type="match status" value="1"/>
</dbReference>
<name>A0ABV6ZV87_9PROT</name>
<protein>
    <submittedName>
        <fullName evidence="3">Tetratricopeptide repeat protein</fullName>
    </submittedName>
</protein>
<comment type="caution">
    <text evidence="3">The sequence shown here is derived from an EMBL/GenBank/DDBJ whole genome shotgun (WGS) entry which is preliminary data.</text>
</comment>
<gene>
    <name evidence="3" type="ORF">ACFOOR_04240</name>
</gene>
<dbReference type="SUPFAM" id="SSF48452">
    <property type="entry name" value="TPR-like"/>
    <property type="match status" value="1"/>
</dbReference>
<dbReference type="PROSITE" id="PS50005">
    <property type="entry name" value="TPR"/>
    <property type="match status" value="1"/>
</dbReference>
<feature type="repeat" description="TPR" evidence="1">
    <location>
        <begin position="146"/>
        <end position="179"/>
    </location>
</feature>
<dbReference type="InterPro" id="IPR019734">
    <property type="entry name" value="TPR_rpt"/>
</dbReference>
<dbReference type="InterPro" id="IPR052943">
    <property type="entry name" value="TMTC_O-mannosyl-trnsfr"/>
</dbReference>
<evidence type="ECO:0000256" key="1">
    <source>
        <dbReference type="PROSITE-ProRule" id="PRU00339"/>
    </source>
</evidence>
<proteinExistence type="predicted"/>
<keyword evidence="1" id="KW-0802">TPR repeat</keyword>
<dbReference type="Pfam" id="PF13432">
    <property type="entry name" value="TPR_16"/>
    <property type="match status" value="1"/>
</dbReference>
<dbReference type="EMBL" id="JBHRSV010000002">
    <property type="protein sequence ID" value="MFC2925308.1"/>
    <property type="molecule type" value="Genomic_DNA"/>
</dbReference>
<evidence type="ECO:0000256" key="2">
    <source>
        <dbReference type="SAM" id="SignalP"/>
    </source>
</evidence>
<evidence type="ECO:0000313" key="4">
    <source>
        <dbReference type="Proteomes" id="UP001595379"/>
    </source>
</evidence>
<dbReference type="Proteomes" id="UP001595379">
    <property type="component" value="Unassembled WGS sequence"/>
</dbReference>
<sequence length="272" mass="29373">MPRYDSVTRLGLAALVCAALSACATSRTAEEQELATAMEARATIVPAGQAERQAIRTQDLLTQAAFWAEQHDLNPGDREAAIEFVRILRALGNEQRASDVARQSMALYPDDADLLYLYGLSLTTSGRGGTAIEPLSRARAARPGDWRIINALGVAYEVAGLSEEARNRFREALAIAPGEAAILSNLALSYAMGGQAEQAEIMLREAIARPGAGAQVRQNLALVIALQGRFDEAERLARTDVSVETAEANMAYVRSMLTTQRRWDAIRGDGAR</sequence>
<dbReference type="PANTHER" id="PTHR44809:SF1">
    <property type="entry name" value="PROTEIN O-MANNOSYL-TRANSFERASE TMTC1"/>
    <property type="match status" value="1"/>
</dbReference>
<evidence type="ECO:0000313" key="3">
    <source>
        <dbReference type="EMBL" id="MFC2925308.1"/>
    </source>
</evidence>
<dbReference type="InterPro" id="IPR011990">
    <property type="entry name" value="TPR-like_helical_dom_sf"/>
</dbReference>
<feature type="signal peptide" evidence="2">
    <location>
        <begin position="1"/>
        <end position="29"/>
    </location>
</feature>
<accession>A0ABV6ZV87</accession>
<dbReference type="InterPro" id="IPR014596">
    <property type="entry name" value="UCP035836"/>
</dbReference>
<keyword evidence="2" id="KW-0732">Signal</keyword>
<dbReference type="Pfam" id="PF13374">
    <property type="entry name" value="TPR_10"/>
    <property type="match status" value="1"/>
</dbReference>
<organism evidence="3 4">
    <name type="scientific">Hyphobacterium vulgare</name>
    <dbReference type="NCBI Taxonomy" id="1736751"/>
    <lineage>
        <taxon>Bacteria</taxon>
        <taxon>Pseudomonadati</taxon>
        <taxon>Pseudomonadota</taxon>
        <taxon>Alphaproteobacteria</taxon>
        <taxon>Maricaulales</taxon>
        <taxon>Maricaulaceae</taxon>
        <taxon>Hyphobacterium</taxon>
    </lineage>
</organism>
<feature type="chain" id="PRO_5047420314" evidence="2">
    <location>
        <begin position="30"/>
        <end position="272"/>
    </location>
</feature>
<dbReference type="PROSITE" id="PS51257">
    <property type="entry name" value="PROKAR_LIPOPROTEIN"/>
    <property type="match status" value="1"/>
</dbReference>
<dbReference type="PANTHER" id="PTHR44809">
    <property type="match status" value="1"/>
</dbReference>
<dbReference type="RefSeq" id="WP_343165064.1">
    <property type="nucleotide sequence ID" value="NZ_JBHRSV010000002.1"/>
</dbReference>
<keyword evidence="4" id="KW-1185">Reference proteome</keyword>